<dbReference type="SUPFAM" id="SSF111369">
    <property type="entry name" value="HlyD-like secretion proteins"/>
    <property type="match status" value="1"/>
</dbReference>
<comment type="caution">
    <text evidence="7">The sequence shown here is derived from an EMBL/GenBank/DDBJ whole genome shotgun (WGS) entry which is preliminary data.</text>
</comment>
<dbReference type="Gene3D" id="2.40.30.170">
    <property type="match status" value="1"/>
</dbReference>
<reference evidence="7 8" key="1">
    <citation type="journal article" date="2017" name="Antonie Van Leeuwenhoek">
        <title>Phylogenomic resolution of the bacterial genus Pantoea and its relationship with Erwinia and Tatumella.</title>
        <authorList>
            <person name="Palmer M."/>
            <person name="Steenkamp E.T."/>
            <person name="Coetzee M.P."/>
            <person name="Chan W.Y."/>
            <person name="van Zyl E."/>
            <person name="De Maayer P."/>
            <person name="Coutinho T.A."/>
            <person name="Blom J."/>
            <person name="Smits T.H."/>
            <person name="Duffy B."/>
            <person name="Venter S.N."/>
        </authorList>
    </citation>
    <scope>NUCLEOTIDE SEQUENCE [LARGE SCALE GENOMIC DNA]</scope>
    <source>
        <strain evidence="7 8">LMG 26277</strain>
    </source>
</reference>
<comment type="subcellular location">
    <subcellularLocation>
        <location evidence="1">Cell inner membrane</location>
        <topology evidence="1">Lipid-anchor</topology>
    </subcellularLocation>
</comment>
<dbReference type="RefSeq" id="WP_128599698.1">
    <property type="nucleotide sequence ID" value="NZ_MLFS01000005.1"/>
</dbReference>
<name>A0A1X1DDU1_9GAMM</name>
<protein>
    <submittedName>
        <fullName evidence="7">Efflux transporter periplasmic adaptor subunit</fullName>
    </submittedName>
</protein>
<sequence length="372" mass="39431">MKPIGVAVALSLALMLLNGCRESDEAAQASVSAAPQVAIVTLAPQSVGIAQTWPARVIALRTAQIRPQVGGIVTARLFSQGSEVSAGQPLFQIDPAPFKADVEMAEAALSRAEASFRQLNLRSQRLSKLEGTGAISRQDYDDARANAAQAAAGVAEAKAALNRKKLDLAYSTVRAPVSGRIDQQYVTEGALVSAADSQAMAIVQQTDKVYVDARLPASEVRPLLDGQKSGAALTLTLLDDSGQPYDVKTHLLFSGASVSDETGDVVLRTEAENPRHLLMPGMFVRVKITRHLSDSGIVIPEQAIQHQDGKTFVWTLDENSRAQRVQVHLNGQTASGQVVGSGLLAGQKLVVEGQEKLQDGTDVQAKPWKSGA</sequence>
<dbReference type="InterPro" id="IPR058626">
    <property type="entry name" value="MdtA-like_b-barrel"/>
</dbReference>
<dbReference type="InterPro" id="IPR058625">
    <property type="entry name" value="MdtA-like_BSH"/>
</dbReference>
<dbReference type="EMBL" id="MLFS01000005">
    <property type="protein sequence ID" value="ORM74661.1"/>
    <property type="molecule type" value="Genomic_DNA"/>
</dbReference>
<dbReference type="InterPro" id="IPR058624">
    <property type="entry name" value="MdtA-like_HH"/>
</dbReference>
<dbReference type="Pfam" id="PF25876">
    <property type="entry name" value="HH_MFP_RND"/>
    <property type="match status" value="1"/>
</dbReference>
<dbReference type="AlphaFoldDB" id="A0A1X1DDU1"/>
<dbReference type="InterPro" id="IPR058637">
    <property type="entry name" value="YknX-like_C"/>
</dbReference>
<proteinExistence type="inferred from homology"/>
<organism evidence="7 8">
    <name type="scientific">Pantoea wallisii</name>
    <dbReference type="NCBI Taxonomy" id="1076551"/>
    <lineage>
        <taxon>Bacteria</taxon>
        <taxon>Pseudomonadati</taxon>
        <taxon>Pseudomonadota</taxon>
        <taxon>Gammaproteobacteria</taxon>
        <taxon>Enterobacterales</taxon>
        <taxon>Erwiniaceae</taxon>
        <taxon>Pantoea</taxon>
    </lineage>
</organism>
<evidence type="ECO:0000259" key="4">
    <source>
        <dbReference type="Pfam" id="PF25917"/>
    </source>
</evidence>
<comment type="similarity">
    <text evidence="2">Belongs to the membrane fusion protein (MFP) (TC 8.A.1) family.</text>
</comment>
<evidence type="ECO:0000256" key="2">
    <source>
        <dbReference type="ARBA" id="ARBA00009477"/>
    </source>
</evidence>
<evidence type="ECO:0000259" key="3">
    <source>
        <dbReference type="Pfam" id="PF25876"/>
    </source>
</evidence>
<dbReference type="Gene3D" id="1.10.287.470">
    <property type="entry name" value="Helix hairpin bin"/>
    <property type="match status" value="1"/>
</dbReference>
<dbReference type="STRING" id="1076551.HA48_02860"/>
<dbReference type="Pfam" id="PF25989">
    <property type="entry name" value="YknX_C"/>
    <property type="match status" value="1"/>
</dbReference>
<dbReference type="Proteomes" id="UP000193104">
    <property type="component" value="Unassembled WGS sequence"/>
</dbReference>
<dbReference type="NCBIfam" id="TIGR01730">
    <property type="entry name" value="RND_mfp"/>
    <property type="match status" value="1"/>
</dbReference>
<dbReference type="Pfam" id="PF25917">
    <property type="entry name" value="BSH_RND"/>
    <property type="match status" value="1"/>
</dbReference>
<evidence type="ECO:0000313" key="8">
    <source>
        <dbReference type="Proteomes" id="UP000193104"/>
    </source>
</evidence>
<keyword evidence="8" id="KW-1185">Reference proteome</keyword>
<dbReference type="Gene3D" id="2.40.50.100">
    <property type="match status" value="1"/>
</dbReference>
<feature type="domain" description="YknX-like C-terminal permuted SH3-like" evidence="6">
    <location>
        <begin position="297"/>
        <end position="364"/>
    </location>
</feature>
<dbReference type="GO" id="GO:0005886">
    <property type="term" value="C:plasma membrane"/>
    <property type="evidence" value="ECO:0007669"/>
    <property type="project" value="TreeGrafter"/>
</dbReference>
<dbReference type="GO" id="GO:0022857">
    <property type="term" value="F:transmembrane transporter activity"/>
    <property type="evidence" value="ECO:0007669"/>
    <property type="project" value="InterPro"/>
</dbReference>
<feature type="domain" description="Multidrug resistance protein MdtA-like barrel-sandwich hybrid" evidence="4">
    <location>
        <begin position="61"/>
        <end position="204"/>
    </location>
</feature>
<dbReference type="Pfam" id="PF25944">
    <property type="entry name" value="Beta-barrel_RND"/>
    <property type="match status" value="1"/>
</dbReference>
<dbReference type="PANTHER" id="PTHR30158">
    <property type="entry name" value="ACRA/E-RELATED COMPONENT OF DRUG EFFLUX TRANSPORTER"/>
    <property type="match status" value="1"/>
</dbReference>
<dbReference type="GO" id="GO:0046677">
    <property type="term" value="P:response to antibiotic"/>
    <property type="evidence" value="ECO:0007669"/>
    <property type="project" value="TreeGrafter"/>
</dbReference>
<evidence type="ECO:0000256" key="1">
    <source>
        <dbReference type="ARBA" id="ARBA00004519"/>
    </source>
</evidence>
<evidence type="ECO:0000259" key="5">
    <source>
        <dbReference type="Pfam" id="PF25944"/>
    </source>
</evidence>
<feature type="domain" description="Multidrug resistance protein MdtA-like alpha-helical hairpin" evidence="3">
    <location>
        <begin position="104"/>
        <end position="171"/>
    </location>
</feature>
<dbReference type="OrthoDB" id="9800613at2"/>
<dbReference type="GO" id="GO:0030313">
    <property type="term" value="C:cell envelope"/>
    <property type="evidence" value="ECO:0007669"/>
    <property type="project" value="UniProtKB-SubCell"/>
</dbReference>
<dbReference type="PANTHER" id="PTHR30158:SF3">
    <property type="entry name" value="MULTIDRUG EFFLUX PUMP SUBUNIT ACRA-RELATED"/>
    <property type="match status" value="1"/>
</dbReference>
<dbReference type="Gene3D" id="2.40.420.20">
    <property type="match status" value="1"/>
</dbReference>
<evidence type="ECO:0000313" key="7">
    <source>
        <dbReference type="EMBL" id="ORM74661.1"/>
    </source>
</evidence>
<feature type="domain" description="Multidrug resistance protein MdtA-like beta-barrel" evidence="5">
    <location>
        <begin position="209"/>
        <end position="289"/>
    </location>
</feature>
<gene>
    <name evidence="7" type="ORF">HA48_02860</name>
</gene>
<evidence type="ECO:0000259" key="6">
    <source>
        <dbReference type="Pfam" id="PF25989"/>
    </source>
</evidence>
<dbReference type="InterPro" id="IPR006143">
    <property type="entry name" value="RND_pump_MFP"/>
</dbReference>
<accession>A0A1X1DDU1</accession>